<feature type="signal peptide" evidence="1">
    <location>
        <begin position="1"/>
        <end position="16"/>
    </location>
</feature>
<feature type="chain" id="PRO_5019092784" evidence="1">
    <location>
        <begin position="17"/>
        <end position="107"/>
    </location>
</feature>
<name>A0A428RV73_9HYPO</name>
<keyword evidence="3" id="KW-1185">Reference proteome</keyword>
<dbReference type="AlphaFoldDB" id="A0A428RV73"/>
<accession>A0A428RV73</accession>
<keyword evidence="1" id="KW-0732">Signal</keyword>
<dbReference type="Proteomes" id="UP000288429">
    <property type="component" value="Unassembled WGS sequence"/>
</dbReference>
<reference evidence="2 3" key="1">
    <citation type="submission" date="2017-06" db="EMBL/GenBank/DDBJ databases">
        <title>Cmopartive genomic analysis of Ambrosia Fusariam Clade fungi.</title>
        <authorList>
            <person name="Stajich J.E."/>
            <person name="Carrillo J."/>
            <person name="Kijimoto T."/>
            <person name="Eskalen A."/>
            <person name="O'Donnell K."/>
            <person name="Kasson M."/>
        </authorList>
    </citation>
    <scope>NUCLEOTIDE SEQUENCE [LARGE SCALE GENOMIC DNA]</scope>
    <source>
        <strain evidence="2 3">NRRL 20438</strain>
    </source>
</reference>
<organism evidence="2 3">
    <name type="scientific">Fusarium ambrosium</name>
    <dbReference type="NCBI Taxonomy" id="131363"/>
    <lineage>
        <taxon>Eukaryota</taxon>
        <taxon>Fungi</taxon>
        <taxon>Dikarya</taxon>
        <taxon>Ascomycota</taxon>
        <taxon>Pezizomycotina</taxon>
        <taxon>Sordariomycetes</taxon>
        <taxon>Hypocreomycetidae</taxon>
        <taxon>Hypocreales</taxon>
        <taxon>Nectriaceae</taxon>
        <taxon>Fusarium</taxon>
        <taxon>Fusarium solani species complex</taxon>
    </lineage>
</organism>
<protein>
    <submittedName>
        <fullName evidence="2">Uncharacterized protein</fullName>
    </submittedName>
</protein>
<dbReference type="EMBL" id="NIZV01000761">
    <property type="protein sequence ID" value="RSL81381.1"/>
    <property type="molecule type" value="Genomic_DNA"/>
</dbReference>
<gene>
    <name evidence="2" type="ORF">CDV31_017040</name>
</gene>
<evidence type="ECO:0000256" key="1">
    <source>
        <dbReference type="SAM" id="SignalP"/>
    </source>
</evidence>
<evidence type="ECO:0000313" key="3">
    <source>
        <dbReference type="Proteomes" id="UP000288429"/>
    </source>
</evidence>
<proteinExistence type="predicted"/>
<sequence>MLFIQSLAILASIASATTFQAFDGGSCDGAAGSKVGIAPNGSCQKVDDRHSWTVDGDNVKGFYYSSDGCHGQSAQFYANNKACVNINTGFGVRSMCVVGIDNTGCGL</sequence>
<evidence type="ECO:0000313" key="2">
    <source>
        <dbReference type="EMBL" id="RSL81381.1"/>
    </source>
</evidence>
<comment type="caution">
    <text evidence="2">The sequence shown here is derived from an EMBL/GenBank/DDBJ whole genome shotgun (WGS) entry which is preliminary data.</text>
</comment>